<dbReference type="InterPro" id="IPR041657">
    <property type="entry name" value="HTH_17"/>
</dbReference>
<evidence type="ECO:0000313" key="3">
    <source>
        <dbReference type="EMBL" id="QDZ14236.1"/>
    </source>
</evidence>
<sequence>MALASAAASSYPSLYGQFGQTGRNSCRRSSNRSFWHTVCRMDTDTPSSAYLTPGEATKLLPVGTKTLSRLAETGQIRFIRLGERGHRRYLREDVEKIAGRAS</sequence>
<feature type="domain" description="Helix-turn-helix" evidence="2">
    <location>
        <begin position="50"/>
        <end position="96"/>
    </location>
</feature>
<accession>A0A5B8M1U9</accession>
<gene>
    <name evidence="3" type="ORF">FPZ11_05165</name>
</gene>
<organism evidence="3 4">
    <name type="scientific">Humibacter ginsenosidimutans</name>
    <dbReference type="NCBI Taxonomy" id="2599293"/>
    <lineage>
        <taxon>Bacteria</taxon>
        <taxon>Bacillati</taxon>
        <taxon>Actinomycetota</taxon>
        <taxon>Actinomycetes</taxon>
        <taxon>Micrococcales</taxon>
        <taxon>Microbacteriaceae</taxon>
        <taxon>Humibacter</taxon>
    </lineage>
</organism>
<evidence type="ECO:0000259" key="2">
    <source>
        <dbReference type="Pfam" id="PF12728"/>
    </source>
</evidence>
<dbReference type="AlphaFoldDB" id="A0A5B8M1U9"/>
<dbReference type="InterPro" id="IPR009061">
    <property type="entry name" value="DNA-bd_dom_put_sf"/>
</dbReference>
<evidence type="ECO:0000313" key="4">
    <source>
        <dbReference type="Proteomes" id="UP000320216"/>
    </source>
</evidence>
<dbReference type="OrthoDB" id="3393149at2"/>
<evidence type="ECO:0000256" key="1">
    <source>
        <dbReference type="SAM" id="MobiDB-lite"/>
    </source>
</evidence>
<name>A0A5B8M1U9_9MICO</name>
<proteinExistence type="predicted"/>
<feature type="region of interest" description="Disordered" evidence="1">
    <location>
        <begin position="1"/>
        <end position="30"/>
    </location>
</feature>
<dbReference type="InterPro" id="IPR010093">
    <property type="entry name" value="SinI_DNA-bd"/>
</dbReference>
<dbReference type="SUPFAM" id="SSF46955">
    <property type="entry name" value="Putative DNA-binding domain"/>
    <property type="match status" value="1"/>
</dbReference>
<dbReference type="Proteomes" id="UP000320216">
    <property type="component" value="Chromosome"/>
</dbReference>
<dbReference type="EMBL" id="CP042305">
    <property type="protein sequence ID" value="QDZ14236.1"/>
    <property type="molecule type" value="Genomic_DNA"/>
</dbReference>
<dbReference type="Gene3D" id="1.10.1660.10">
    <property type="match status" value="1"/>
</dbReference>
<protein>
    <submittedName>
        <fullName evidence="3">Helix-turn-helix domain-containing protein</fullName>
    </submittedName>
</protein>
<dbReference type="GO" id="GO:0003677">
    <property type="term" value="F:DNA binding"/>
    <property type="evidence" value="ECO:0007669"/>
    <property type="project" value="InterPro"/>
</dbReference>
<dbReference type="Pfam" id="PF12728">
    <property type="entry name" value="HTH_17"/>
    <property type="match status" value="1"/>
</dbReference>
<keyword evidence="4" id="KW-1185">Reference proteome</keyword>
<reference evidence="3 4" key="1">
    <citation type="submission" date="2019-07" db="EMBL/GenBank/DDBJ databases">
        <title>Full genome sequence of Humibacter sp. WJ7-1.</title>
        <authorList>
            <person name="Im W.-T."/>
        </authorList>
    </citation>
    <scope>NUCLEOTIDE SEQUENCE [LARGE SCALE GENOMIC DNA]</scope>
    <source>
        <strain evidence="3 4">WJ7-1</strain>
    </source>
</reference>
<feature type="compositionally biased region" description="Low complexity" evidence="1">
    <location>
        <begin position="1"/>
        <end position="15"/>
    </location>
</feature>
<dbReference type="KEGG" id="huw:FPZ11_05165"/>
<dbReference type="NCBIfam" id="TIGR01764">
    <property type="entry name" value="excise"/>
    <property type="match status" value="1"/>
</dbReference>